<dbReference type="Pfam" id="PF02812">
    <property type="entry name" value="ELFV_dehydrog_N"/>
    <property type="match status" value="1"/>
</dbReference>
<evidence type="ECO:0000259" key="8">
    <source>
        <dbReference type="SMART" id="SM00839"/>
    </source>
</evidence>
<dbReference type="PIRSF" id="PIRSF000185">
    <property type="entry name" value="Glu_DH"/>
    <property type="match status" value="1"/>
</dbReference>
<dbReference type="PANTHER" id="PTHR11606:SF13">
    <property type="entry name" value="GLUTAMATE DEHYDROGENASE 1, MITOCHONDRIAL"/>
    <property type="match status" value="1"/>
</dbReference>
<dbReference type="Proteomes" id="UP000621799">
    <property type="component" value="Unassembled WGS sequence"/>
</dbReference>
<dbReference type="InterPro" id="IPR046346">
    <property type="entry name" value="Aminoacid_DH-like_N_sf"/>
</dbReference>
<dbReference type="PRINTS" id="PR00082">
    <property type="entry name" value="GLFDHDRGNASE"/>
</dbReference>
<evidence type="ECO:0000313" key="10">
    <source>
        <dbReference type="Proteomes" id="UP000621799"/>
    </source>
</evidence>
<keyword evidence="2 3" id="KW-0560">Oxidoreductase</keyword>
<dbReference type="FunFam" id="3.40.50.10860:FF:000003">
    <property type="entry name" value="Glutamate dehydrogenase"/>
    <property type="match status" value="1"/>
</dbReference>
<keyword evidence="5" id="KW-0520">NAD</keyword>
<gene>
    <name evidence="9" type="ORF">IQ235_16245</name>
</gene>
<dbReference type="PANTHER" id="PTHR11606">
    <property type="entry name" value="GLUTAMATE DEHYDROGENASE"/>
    <property type="match status" value="1"/>
</dbReference>
<accession>A0A928W346</accession>
<comment type="caution">
    <text evidence="9">The sequence shown here is derived from an EMBL/GenBank/DDBJ whole genome shotgun (WGS) entry which is preliminary data.</text>
</comment>
<feature type="binding site" evidence="5">
    <location>
        <position position="356"/>
    </location>
    <ligand>
        <name>substrate</name>
    </ligand>
</feature>
<evidence type="ECO:0000256" key="6">
    <source>
        <dbReference type="PIRSR" id="PIRSR000185-3"/>
    </source>
</evidence>
<dbReference type="GO" id="GO:0004352">
    <property type="term" value="F:glutamate dehydrogenase (NAD+) activity"/>
    <property type="evidence" value="ECO:0007669"/>
    <property type="project" value="TreeGrafter"/>
</dbReference>
<dbReference type="PROSITE" id="PS00074">
    <property type="entry name" value="GLFV_DEHYDROGENASE"/>
    <property type="match status" value="1"/>
</dbReference>
<keyword evidence="10" id="KW-1185">Reference proteome</keyword>
<dbReference type="GO" id="GO:0006538">
    <property type="term" value="P:L-glutamate catabolic process"/>
    <property type="evidence" value="ECO:0007669"/>
    <property type="project" value="TreeGrafter"/>
</dbReference>
<sequence length="428" mass="47694">MSDSLFADAIQRLDLALKYVSISEDAIERLKFPKASLRVSVPVRMDDGSLRIFQGFRVRHDDTRGPTKGGIRYHPNVSLDEVKSLAFWMTFKCAALGIPFGGAKGGITLNPKELSRLELERLSRGYIDAIADFIGPDVDIPAPDVYTNPMIMGWMMDRYSTIRRQYTPAVVTGKPIELGGSLGRNTATATGAFAVINTMIPKFDRRPQDTTVAIQGFGNAGSVLAELLFHAGYKVVAISDSQGAVYDRTGLDIPSIRRYRESNKEMQAVYCQGSVCSIVERNRLTNAELLALDVDILIPAALENQITEANVNDIMAQFIFEVANGPITSSADRILEKKGIRVFPDILVNAGGVTVSYFEWVQNRSGWYWTAEEVDRRLQEKMIEETEKIWKMAQERSISMRSAAYVHALKRLGKSIDAKGTRNYFGRE</sequence>
<dbReference type="InterPro" id="IPR006096">
    <property type="entry name" value="Glu/Leu/Phe/Val/Trp_DH_C"/>
</dbReference>
<protein>
    <recommendedName>
        <fullName evidence="3">Glutamate dehydrogenase</fullName>
    </recommendedName>
</protein>
<feature type="binding site" evidence="5">
    <location>
        <position position="188"/>
    </location>
    <ligand>
        <name>NAD(+)</name>
        <dbReference type="ChEBI" id="CHEBI:57540"/>
    </ligand>
</feature>
<evidence type="ECO:0000256" key="5">
    <source>
        <dbReference type="PIRSR" id="PIRSR000185-2"/>
    </source>
</evidence>
<dbReference type="InterPro" id="IPR006095">
    <property type="entry name" value="Glu/Leu/Phe/Val/Trp_DH"/>
</dbReference>
<dbReference type="InterPro" id="IPR036291">
    <property type="entry name" value="NAD(P)-bd_dom_sf"/>
</dbReference>
<evidence type="ECO:0000256" key="7">
    <source>
        <dbReference type="RuleBase" id="RU004417"/>
    </source>
</evidence>
<dbReference type="SMART" id="SM00839">
    <property type="entry name" value="ELFV_dehydrog"/>
    <property type="match status" value="1"/>
</dbReference>
<dbReference type="AlphaFoldDB" id="A0A928W346"/>
<dbReference type="GO" id="GO:0000166">
    <property type="term" value="F:nucleotide binding"/>
    <property type="evidence" value="ECO:0007669"/>
    <property type="project" value="UniProtKB-KW"/>
</dbReference>
<dbReference type="CDD" id="cd01076">
    <property type="entry name" value="NAD_bind_1_Glu_DH"/>
    <property type="match status" value="1"/>
</dbReference>
<dbReference type="InterPro" id="IPR033922">
    <property type="entry name" value="NAD_bind_Glu_DH"/>
</dbReference>
<name>A0A928W346_9CYAN</name>
<proteinExistence type="inferred from homology"/>
<dbReference type="SUPFAM" id="SSF51735">
    <property type="entry name" value="NAD(P)-binding Rossmann-fold domains"/>
    <property type="match status" value="1"/>
</dbReference>
<dbReference type="Gene3D" id="3.40.50.720">
    <property type="entry name" value="NAD(P)-binding Rossmann-like Domain"/>
    <property type="match status" value="1"/>
</dbReference>
<dbReference type="InterPro" id="IPR006097">
    <property type="entry name" value="Glu/Leu/Phe/Val/Trp_DH_dimer"/>
</dbReference>
<feature type="binding site" evidence="5">
    <location>
        <position position="92"/>
    </location>
    <ligand>
        <name>substrate</name>
    </ligand>
</feature>
<evidence type="ECO:0000256" key="2">
    <source>
        <dbReference type="ARBA" id="ARBA00023002"/>
    </source>
</evidence>
<dbReference type="Gene3D" id="3.40.50.10860">
    <property type="entry name" value="Leucine Dehydrogenase, chain A, domain 1"/>
    <property type="match status" value="1"/>
</dbReference>
<organism evidence="9 10">
    <name type="scientific">Zarconia navalis LEGE 11467</name>
    <dbReference type="NCBI Taxonomy" id="1828826"/>
    <lineage>
        <taxon>Bacteria</taxon>
        <taxon>Bacillati</taxon>
        <taxon>Cyanobacteriota</taxon>
        <taxon>Cyanophyceae</taxon>
        <taxon>Oscillatoriophycideae</taxon>
        <taxon>Oscillatoriales</taxon>
        <taxon>Oscillatoriales incertae sedis</taxon>
        <taxon>Zarconia</taxon>
        <taxon>Zarconia navalis</taxon>
    </lineage>
</organism>
<feature type="binding site" evidence="5">
    <location>
        <position position="68"/>
    </location>
    <ligand>
        <name>substrate</name>
    </ligand>
</feature>
<comment type="similarity">
    <text evidence="1 3 7">Belongs to the Glu/Leu/Phe/Val dehydrogenases family.</text>
</comment>
<feature type="binding site" evidence="5">
    <location>
        <position position="219"/>
    </location>
    <ligand>
        <name>NAD(+)</name>
        <dbReference type="ChEBI" id="CHEBI:57540"/>
    </ligand>
</feature>
<feature type="site" description="Important for catalysis" evidence="6">
    <location>
        <position position="144"/>
    </location>
</feature>
<keyword evidence="5" id="KW-0547">Nucleotide-binding</keyword>
<evidence type="ECO:0000313" key="9">
    <source>
        <dbReference type="EMBL" id="MBE9042330.1"/>
    </source>
</evidence>
<dbReference type="InterPro" id="IPR014362">
    <property type="entry name" value="Glu_DH"/>
</dbReference>
<dbReference type="SUPFAM" id="SSF53223">
    <property type="entry name" value="Aminoacid dehydrogenase-like, N-terminal domain"/>
    <property type="match status" value="1"/>
</dbReference>
<dbReference type="EMBL" id="JADEXN010000337">
    <property type="protein sequence ID" value="MBE9042330.1"/>
    <property type="molecule type" value="Genomic_DNA"/>
</dbReference>
<dbReference type="RefSeq" id="WP_264322494.1">
    <property type="nucleotide sequence ID" value="NZ_JADEXN010000337.1"/>
</dbReference>
<dbReference type="Pfam" id="PF00208">
    <property type="entry name" value="ELFV_dehydrog"/>
    <property type="match status" value="1"/>
</dbReference>
<evidence type="ECO:0000256" key="3">
    <source>
        <dbReference type="PIRNR" id="PIRNR000185"/>
    </source>
</evidence>
<feature type="domain" description="Glutamate/phenylalanine/leucine/valine/L-tryptophan dehydrogenase C-terminal" evidence="8">
    <location>
        <begin position="181"/>
        <end position="420"/>
    </location>
</feature>
<evidence type="ECO:0000256" key="4">
    <source>
        <dbReference type="PIRSR" id="PIRSR000185-1"/>
    </source>
</evidence>
<reference evidence="9" key="1">
    <citation type="submission" date="2020-10" db="EMBL/GenBank/DDBJ databases">
        <authorList>
            <person name="Castelo-Branco R."/>
            <person name="Eusebio N."/>
            <person name="Adriana R."/>
            <person name="Vieira A."/>
            <person name="Brugerolle De Fraissinette N."/>
            <person name="Rezende De Castro R."/>
            <person name="Schneider M.P."/>
            <person name="Vasconcelos V."/>
            <person name="Leao P.N."/>
        </authorList>
    </citation>
    <scope>NUCLEOTIDE SEQUENCE</scope>
    <source>
        <strain evidence="9">LEGE 11467</strain>
    </source>
</reference>
<feature type="active site" description="Proton donor" evidence="4">
    <location>
        <position position="104"/>
    </location>
</feature>
<dbReference type="InterPro" id="IPR033524">
    <property type="entry name" value="Glu/Leu/Phe/Val_DH_AS"/>
</dbReference>
<evidence type="ECO:0000256" key="1">
    <source>
        <dbReference type="ARBA" id="ARBA00006382"/>
    </source>
</evidence>